<evidence type="ECO:0000256" key="1">
    <source>
        <dbReference type="ARBA" id="ARBA00000441"/>
    </source>
</evidence>
<evidence type="ECO:0000313" key="9">
    <source>
        <dbReference type="EMBL" id="PSB54834.1"/>
    </source>
</evidence>
<dbReference type="Proteomes" id="UP000238937">
    <property type="component" value="Unassembled WGS sequence"/>
</dbReference>
<keyword evidence="6" id="KW-0456">Lyase</keyword>
<dbReference type="InterPro" id="IPR000741">
    <property type="entry name" value="FBA_I"/>
</dbReference>
<dbReference type="EMBL" id="PVWO01000230">
    <property type="protein sequence ID" value="PSB54834.1"/>
    <property type="molecule type" value="Genomic_DNA"/>
</dbReference>
<dbReference type="UniPathway" id="UPA00109">
    <property type="reaction ID" value="UER00183"/>
</dbReference>
<evidence type="ECO:0000256" key="7">
    <source>
        <dbReference type="ARBA" id="ARBA00029799"/>
    </source>
</evidence>
<dbReference type="Pfam" id="PF00274">
    <property type="entry name" value="Glycolytic"/>
    <property type="match status" value="1"/>
</dbReference>
<dbReference type="OrthoDB" id="9813469at2"/>
<proteinExistence type="inferred from homology"/>
<dbReference type="AlphaFoldDB" id="A0A2T1GBV4"/>
<dbReference type="InterPro" id="IPR013785">
    <property type="entry name" value="Aldolase_TIM"/>
</dbReference>
<comment type="catalytic activity">
    <reaction evidence="1">
        <text>beta-D-fructose 1,6-bisphosphate = D-glyceraldehyde 3-phosphate + dihydroxyacetone phosphate</text>
        <dbReference type="Rhea" id="RHEA:14729"/>
        <dbReference type="ChEBI" id="CHEBI:32966"/>
        <dbReference type="ChEBI" id="CHEBI:57642"/>
        <dbReference type="ChEBI" id="CHEBI:59776"/>
        <dbReference type="EC" id="4.1.2.13"/>
    </reaction>
</comment>
<reference evidence="9 10" key="1">
    <citation type="submission" date="2018-03" db="EMBL/GenBank/DDBJ databases">
        <title>The ancient ancestry and fast evolution of plastids.</title>
        <authorList>
            <person name="Moore K.R."/>
            <person name="Magnabosco C."/>
            <person name="Momper L."/>
            <person name="Gold D.A."/>
            <person name="Bosak T."/>
            <person name="Fournier G.P."/>
        </authorList>
    </citation>
    <scope>NUCLEOTIDE SEQUENCE [LARGE SCALE GENOMIC DNA]</scope>
    <source>
        <strain evidence="9 10">CCALA 037</strain>
    </source>
</reference>
<dbReference type="FunFam" id="3.20.20.70:FF:000140">
    <property type="entry name" value="Fructose-bisphosphate aldolase"/>
    <property type="match status" value="1"/>
</dbReference>
<evidence type="ECO:0000313" key="10">
    <source>
        <dbReference type="Proteomes" id="UP000238937"/>
    </source>
</evidence>
<sequence length="346" mass="37950">MGTYDRELIATARAMVAPGKGLLAMDESNSTCAKRFEKLGIPVTIERRRTYRELIIATPNLADYISGAILYDETIRQSSQAGVPLVKMLQAAGMIPGIKLDLGAKDLPGCPGEKVTEGLDGLRERIAEYYQMGARFAKWRAVIAIDAAIPSDTCLMANAHALARYAALCQESGLVPIVEPEVLIDGDHSIERCYEVTARTLQAVFAQLRLNRVELDKMILKPSMVLSGQNCTEQASVERVAEMTVRCLRDNVPASVPGIAFLSGGQSNERATAHLNAMHTQFSSECPWAVTFSYARAIQQPALDYWHGDDANIPEAQKRLYQRAKLNGAASLGQYTPEMEREIAMV</sequence>
<evidence type="ECO:0000256" key="3">
    <source>
        <dbReference type="ARBA" id="ARBA00010387"/>
    </source>
</evidence>
<evidence type="ECO:0000256" key="5">
    <source>
        <dbReference type="ARBA" id="ARBA00023152"/>
    </source>
</evidence>
<dbReference type="Gene3D" id="3.20.20.70">
    <property type="entry name" value="Aldolase class I"/>
    <property type="match status" value="1"/>
</dbReference>
<dbReference type="GO" id="GO:0006096">
    <property type="term" value="P:glycolytic process"/>
    <property type="evidence" value="ECO:0007669"/>
    <property type="project" value="UniProtKB-UniPathway"/>
</dbReference>
<dbReference type="PANTHER" id="PTHR11627">
    <property type="entry name" value="FRUCTOSE-BISPHOSPHATE ALDOLASE"/>
    <property type="match status" value="1"/>
</dbReference>
<evidence type="ECO:0000256" key="6">
    <source>
        <dbReference type="ARBA" id="ARBA00023239"/>
    </source>
</evidence>
<evidence type="ECO:0000256" key="4">
    <source>
        <dbReference type="ARBA" id="ARBA00013068"/>
    </source>
</evidence>
<comment type="similarity">
    <text evidence="3">Belongs to the class I fructose-bisphosphate aldolase family.</text>
</comment>
<name>A0A2T1GBV4_9CYAN</name>
<accession>A0A2T1GBV4</accession>
<dbReference type="RefSeq" id="WP_106307291.1">
    <property type="nucleotide sequence ID" value="NZ_PVWO01000230.1"/>
</dbReference>
<comment type="caution">
    <text evidence="9">The sequence shown here is derived from an EMBL/GenBank/DDBJ whole genome shotgun (WGS) entry which is preliminary data.</text>
</comment>
<dbReference type="SUPFAM" id="SSF51569">
    <property type="entry name" value="Aldolase"/>
    <property type="match status" value="1"/>
</dbReference>
<comment type="pathway">
    <text evidence="2">Carbohydrate degradation; glycolysis; D-glyceraldehyde 3-phosphate and glycerone phosphate from D-glucose: step 4/4.</text>
</comment>
<dbReference type="CDD" id="cd00948">
    <property type="entry name" value="FBP_aldolase_I_a"/>
    <property type="match status" value="1"/>
</dbReference>
<organism evidence="9 10">
    <name type="scientific">Chamaesiphon polymorphus CCALA 037</name>
    <dbReference type="NCBI Taxonomy" id="2107692"/>
    <lineage>
        <taxon>Bacteria</taxon>
        <taxon>Bacillati</taxon>
        <taxon>Cyanobacteriota</taxon>
        <taxon>Cyanophyceae</taxon>
        <taxon>Gomontiellales</taxon>
        <taxon>Chamaesiphonaceae</taxon>
        <taxon>Chamaesiphon</taxon>
    </lineage>
</organism>
<keyword evidence="5" id="KW-0324">Glycolysis</keyword>
<dbReference type="GO" id="GO:0004332">
    <property type="term" value="F:fructose-bisphosphate aldolase activity"/>
    <property type="evidence" value="ECO:0007669"/>
    <property type="project" value="UniProtKB-EC"/>
</dbReference>
<evidence type="ECO:0000256" key="2">
    <source>
        <dbReference type="ARBA" id="ARBA00004714"/>
    </source>
</evidence>
<protein>
    <recommendedName>
        <fullName evidence="8">Probable fructose-bisphosphate aldolase class 1</fullName>
        <ecNumber evidence="4">4.1.2.13</ecNumber>
    </recommendedName>
    <alternativeName>
        <fullName evidence="7">Fructose-bisphosphate aldolase class I</fullName>
    </alternativeName>
</protein>
<evidence type="ECO:0000256" key="8">
    <source>
        <dbReference type="ARBA" id="ARBA00072515"/>
    </source>
</evidence>
<gene>
    <name evidence="9" type="ORF">C7B77_16950</name>
</gene>
<dbReference type="NCBIfam" id="NF033379">
    <property type="entry name" value="FrucBisAld_I"/>
    <property type="match status" value="1"/>
</dbReference>
<keyword evidence="10" id="KW-1185">Reference proteome</keyword>
<dbReference type="EC" id="4.1.2.13" evidence="4"/>